<dbReference type="EMBL" id="JAFCJH010000053">
    <property type="protein sequence ID" value="MBR0800353.1"/>
    <property type="molecule type" value="Genomic_DNA"/>
</dbReference>
<protein>
    <submittedName>
        <fullName evidence="2">Enoyl-CoA hydratase</fullName>
    </submittedName>
</protein>
<gene>
    <name evidence="2" type="ORF">JQ615_33790</name>
</gene>
<name>A0ABS5FUA1_9BRAD</name>
<proteinExistence type="inferred from homology"/>
<dbReference type="InterPro" id="IPR014748">
    <property type="entry name" value="Enoyl-CoA_hydra_C"/>
</dbReference>
<sequence>IRWTKLSINQIVKDRVNMLLEASMALEQVTFETADHKEATMSFKEKRKPKFGQS</sequence>
<dbReference type="Proteomes" id="UP001315278">
    <property type="component" value="Unassembled WGS sequence"/>
</dbReference>
<evidence type="ECO:0000256" key="1">
    <source>
        <dbReference type="ARBA" id="ARBA00005254"/>
    </source>
</evidence>
<dbReference type="Gene3D" id="1.10.12.10">
    <property type="entry name" value="Lyase 2-enoyl-coa Hydratase, Chain A, domain 2"/>
    <property type="match status" value="1"/>
</dbReference>
<comment type="caution">
    <text evidence="2">The sequence shown here is derived from an EMBL/GenBank/DDBJ whole genome shotgun (WGS) entry which is preliminary data.</text>
</comment>
<dbReference type="InterPro" id="IPR029045">
    <property type="entry name" value="ClpP/crotonase-like_dom_sf"/>
</dbReference>
<evidence type="ECO:0000313" key="2">
    <source>
        <dbReference type="EMBL" id="MBR0800353.1"/>
    </source>
</evidence>
<dbReference type="SUPFAM" id="SSF52096">
    <property type="entry name" value="ClpP/crotonase"/>
    <property type="match status" value="1"/>
</dbReference>
<comment type="similarity">
    <text evidence="1">Belongs to the enoyl-CoA hydratase/isomerase family.</text>
</comment>
<reference evidence="3" key="1">
    <citation type="journal article" date="2021" name="ISME J.">
        <title>Evolutionary origin and ecological implication of a unique nif island in free-living Bradyrhizobium lineages.</title>
        <authorList>
            <person name="Tao J."/>
        </authorList>
    </citation>
    <scope>NUCLEOTIDE SEQUENCE [LARGE SCALE GENOMIC DNA]</scope>
    <source>
        <strain evidence="3">SZCCT0434</strain>
    </source>
</reference>
<feature type="non-terminal residue" evidence="2">
    <location>
        <position position="1"/>
    </location>
</feature>
<keyword evidence="3" id="KW-1185">Reference proteome</keyword>
<accession>A0ABS5FUA1</accession>
<evidence type="ECO:0000313" key="3">
    <source>
        <dbReference type="Proteomes" id="UP001315278"/>
    </source>
</evidence>
<organism evidence="2 3">
    <name type="scientific">Bradyrhizobium jicamae</name>
    <dbReference type="NCBI Taxonomy" id="280332"/>
    <lineage>
        <taxon>Bacteria</taxon>
        <taxon>Pseudomonadati</taxon>
        <taxon>Pseudomonadota</taxon>
        <taxon>Alphaproteobacteria</taxon>
        <taxon>Hyphomicrobiales</taxon>
        <taxon>Nitrobacteraceae</taxon>
        <taxon>Bradyrhizobium</taxon>
    </lineage>
</organism>